<organism evidence="5 6">
    <name type="scientific">Nocardia aurea</name>
    <dbReference type="NCBI Taxonomy" id="2144174"/>
    <lineage>
        <taxon>Bacteria</taxon>
        <taxon>Bacillati</taxon>
        <taxon>Actinomycetota</taxon>
        <taxon>Actinomycetes</taxon>
        <taxon>Mycobacteriales</taxon>
        <taxon>Nocardiaceae</taxon>
        <taxon>Nocardia</taxon>
    </lineage>
</organism>
<keyword evidence="6" id="KW-1185">Reference proteome</keyword>
<dbReference type="SUPFAM" id="SSF48576">
    <property type="entry name" value="Terpenoid synthases"/>
    <property type="match status" value="1"/>
</dbReference>
<dbReference type="Gene3D" id="1.10.600.10">
    <property type="entry name" value="Farnesyl Diphosphate Synthase"/>
    <property type="match status" value="1"/>
</dbReference>
<evidence type="ECO:0000256" key="3">
    <source>
        <dbReference type="ARBA" id="ARBA00022842"/>
    </source>
</evidence>
<dbReference type="InterPro" id="IPR000092">
    <property type="entry name" value="Polyprenyl_synt"/>
</dbReference>
<gene>
    <name evidence="5" type="ORF">AB0I48_14625</name>
</gene>
<evidence type="ECO:0000256" key="1">
    <source>
        <dbReference type="ARBA" id="ARBA00005128"/>
    </source>
</evidence>
<comment type="caution">
    <text evidence="5">The sequence shown here is derived from an EMBL/GenBank/DDBJ whole genome shotgun (WGS) entry which is preliminary data.</text>
</comment>
<sequence>MIETTPAPGRRADEILTDARNLCEPVLREAIAWLPDPLRLMGGYHFGWSDVDGSPRSARSGKALRPALTLGTAVACGGTTAAAVHAAAAVELVHNFTLLHDDVMDGDQSRRGRPAVWKVWGIADAILLGDAMHALAVRLLVAALPAVAASAAVAELEMTVIEMCRGQHEDCGLGAARLADVGEYARMAMGKTGSLMGCACSLGAICAGADAATVSRMNTFGRELGMAFQFVDDLMGIWGDPAVTGKPADDLARRSMSLPVVAALGSGTIAASELAAMYYGPPPDISMDTERAAALVESAGGRHRALRDAQQRVDAAIAALIDPSTAEDLVALAHLVSHRDR</sequence>
<name>A0ABV3FTS8_9NOCA</name>
<keyword evidence="3" id="KW-0460">Magnesium</keyword>
<dbReference type="Proteomes" id="UP001551695">
    <property type="component" value="Unassembled WGS sequence"/>
</dbReference>
<keyword evidence="4" id="KW-0808">Transferase</keyword>
<comment type="pathway">
    <text evidence="1">Isoprenoid biosynthesis.</text>
</comment>
<reference evidence="5 6" key="1">
    <citation type="submission" date="2024-06" db="EMBL/GenBank/DDBJ databases">
        <title>The Natural Products Discovery Center: Release of the First 8490 Sequenced Strains for Exploring Actinobacteria Biosynthetic Diversity.</title>
        <authorList>
            <person name="Kalkreuter E."/>
            <person name="Kautsar S.A."/>
            <person name="Yang D."/>
            <person name="Bader C.D."/>
            <person name="Teijaro C.N."/>
            <person name="Fluegel L."/>
            <person name="Davis C.M."/>
            <person name="Simpson J.R."/>
            <person name="Lauterbach L."/>
            <person name="Steele A.D."/>
            <person name="Gui C."/>
            <person name="Meng S."/>
            <person name="Li G."/>
            <person name="Viehrig K."/>
            <person name="Ye F."/>
            <person name="Su P."/>
            <person name="Kiefer A.F."/>
            <person name="Nichols A."/>
            <person name="Cepeda A.J."/>
            <person name="Yan W."/>
            <person name="Fan B."/>
            <person name="Jiang Y."/>
            <person name="Adhikari A."/>
            <person name="Zheng C.-J."/>
            <person name="Schuster L."/>
            <person name="Cowan T.M."/>
            <person name="Smanski M.J."/>
            <person name="Chevrette M.G."/>
            <person name="De Carvalho L.P.S."/>
            <person name="Shen B."/>
        </authorList>
    </citation>
    <scope>NUCLEOTIDE SEQUENCE [LARGE SCALE GENOMIC DNA]</scope>
    <source>
        <strain evidence="5 6">NPDC050403</strain>
    </source>
</reference>
<dbReference type="PANTHER" id="PTHR12001:SF86">
    <property type="entry name" value="GERANYLGERANYL DIPHOSPHATE SYNTHASE"/>
    <property type="match status" value="1"/>
</dbReference>
<dbReference type="Pfam" id="PF00348">
    <property type="entry name" value="polyprenyl_synt"/>
    <property type="match status" value="1"/>
</dbReference>
<evidence type="ECO:0000313" key="6">
    <source>
        <dbReference type="Proteomes" id="UP001551695"/>
    </source>
</evidence>
<dbReference type="CDD" id="cd00685">
    <property type="entry name" value="Trans_IPPS_HT"/>
    <property type="match status" value="1"/>
</dbReference>
<comment type="similarity">
    <text evidence="4">Belongs to the FPP/GGPP synthase family.</text>
</comment>
<proteinExistence type="inferred from homology"/>
<dbReference type="RefSeq" id="WP_357783900.1">
    <property type="nucleotide sequence ID" value="NZ_JBFAKC010000006.1"/>
</dbReference>
<evidence type="ECO:0000256" key="4">
    <source>
        <dbReference type="RuleBase" id="RU004466"/>
    </source>
</evidence>
<accession>A0ABV3FTS8</accession>
<dbReference type="EMBL" id="JBFAKC010000006">
    <property type="protein sequence ID" value="MEV0708793.1"/>
    <property type="molecule type" value="Genomic_DNA"/>
</dbReference>
<evidence type="ECO:0000313" key="5">
    <source>
        <dbReference type="EMBL" id="MEV0708793.1"/>
    </source>
</evidence>
<dbReference type="InterPro" id="IPR033749">
    <property type="entry name" value="Polyprenyl_synt_CS"/>
</dbReference>
<evidence type="ECO:0000256" key="2">
    <source>
        <dbReference type="ARBA" id="ARBA00022723"/>
    </source>
</evidence>
<protein>
    <submittedName>
        <fullName evidence="5">Polyprenyl synthetase family protein</fullName>
    </submittedName>
</protein>
<keyword evidence="2" id="KW-0479">Metal-binding</keyword>
<dbReference type="InterPro" id="IPR008949">
    <property type="entry name" value="Isoprenoid_synthase_dom_sf"/>
</dbReference>
<dbReference type="PANTHER" id="PTHR12001">
    <property type="entry name" value="GERANYLGERANYL PYROPHOSPHATE SYNTHASE"/>
    <property type="match status" value="1"/>
</dbReference>
<dbReference type="PROSITE" id="PS00723">
    <property type="entry name" value="POLYPRENYL_SYNTHASE_1"/>
    <property type="match status" value="1"/>
</dbReference>
<dbReference type="SFLD" id="SFLDS00005">
    <property type="entry name" value="Isoprenoid_Synthase_Type_I"/>
    <property type="match status" value="1"/>
</dbReference>